<name>X1KTP4_9ZZZZ</name>
<organism evidence="1">
    <name type="scientific">marine sediment metagenome</name>
    <dbReference type="NCBI Taxonomy" id="412755"/>
    <lineage>
        <taxon>unclassified sequences</taxon>
        <taxon>metagenomes</taxon>
        <taxon>ecological metagenomes</taxon>
    </lineage>
</organism>
<comment type="caution">
    <text evidence="1">The sequence shown here is derived from an EMBL/GenBank/DDBJ whole genome shotgun (WGS) entry which is preliminary data.</text>
</comment>
<gene>
    <name evidence="1" type="ORF">S03H2_70800</name>
</gene>
<reference evidence="1" key="1">
    <citation type="journal article" date="2014" name="Front. Microbiol.">
        <title>High frequency of phylogenetically diverse reductive dehalogenase-homologous genes in deep subseafloor sedimentary metagenomes.</title>
        <authorList>
            <person name="Kawai M."/>
            <person name="Futagami T."/>
            <person name="Toyoda A."/>
            <person name="Takaki Y."/>
            <person name="Nishi S."/>
            <person name="Hori S."/>
            <person name="Arai W."/>
            <person name="Tsubouchi T."/>
            <person name="Morono Y."/>
            <person name="Uchiyama I."/>
            <person name="Ito T."/>
            <person name="Fujiyama A."/>
            <person name="Inagaki F."/>
            <person name="Takami H."/>
        </authorList>
    </citation>
    <scope>NUCLEOTIDE SEQUENCE</scope>
    <source>
        <strain evidence="1">Expedition CK06-06</strain>
    </source>
</reference>
<evidence type="ECO:0008006" key="2">
    <source>
        <dbReference type="Google" id="ProtNLM"/>
    </source>
</evidence>
<dbReference type="Gene3D" id="3.40.50.720">
    <property type="entry name" value="NAD(P)-binding Rossmann-like Domain"/>
    <property type="match status" value="1"/>
</dbReference>
<evidence type="ECO:0000313" key="1">
    <source>
        <dbReference type="EMBL" id="GAH96990.1"/>
    </source>
</evidence>
<protein>
    <recommendedName>
        <fullName evidence="2">FdrA domain protein</fullName>
    </recommendedName>
</protein>
<dbReference type="AlphaFoldDB" id="X1KTP4"/>
<sequence>MDVERINKLFNQDLLVINMGLESFAENLKKEGVRVLRMSWKPPAGGSKKIASLLEKLKS</sequence>
<proteinExistence type="predicted"/>
<dbReference type="EMBL" id="BARU01047166">
    <property type="protein sequence ID" value="GAH96990.1"/>
    <property type="molecule type" value="Genomic_DNA"/>
</dbReference>
<accession>X1KTP4</accession>